<dbReference type="InterPro" id="IPR011611">
    <property type="entry name" value="PfkB_dom"/>
</dbReference>
<accession>A0A9D9GUZ8</accession>
<dbReference type="PANTHER" id="PTHR10584:SF166">
    <property type="entry name" value="RIBOKINASE"/>
    <property type="match status" value="1"/>
</dbReference>
<feature type="domain" description="Carbohydrate kinase PfkB" evidence="3">
    <location>
        <begin position="33"/>
        <end position="286"/>
    </location>
</feature>
<dbReference type="EMBL" id="JADIMY010000117">
    <property type="protein sequence ID" value="MBO8428090.1"/>
    <property type="molecule type" value="Genomic_DNA"/>
</dbReference>
<evidence type="ECO:0000313" key="5">
    <source>
        <dbReference type="Proteomes" id="UP000823613"/>
    </source>
</evidence>
<keyword evidence="1" id="KW-0808">Transferase</keyword>
<dbReference type="Gene3D" id="3.40.1190.20">
    <property type="match status" value="1"/>
</dbReference>
<dbReference type="SUPFAM" id="SSF53613">
    <property type="entry name" value="Ribokinase-like"/>
    <property type="match status" value="1"/>
</dbReference>
<organism evidence="4 5">
    <name type="scientific">Candidatus Onthovivens merdipullorum</name>
    <dbReference type="NCBI Taxonomy" id="2840889"/>
    <lineage>
        <taxon>Bacteria</taxon>
        <taxon>Bacillati</taxon>
        <taxon>Bacillota</taxon>
        <taxon>Bacilli</taxon>
        <taxon>Bacillales</taxon>
        <taxon>Candidatus Onthovivens</taxon>
    </lineage>
</organism>
<sequence>MKKKTIYVSGLLNFETILDVKSFPINYFPIDYPFFGISSSVSGTAYNISKALTTLGDKILLSSHVGDDLLGQTIINEVKKAKIDVSNIKKDLEATPNTVVLVDAYKNAQTYCDLKNVQDIESKFEEEKDKIEASDLVVLCNSNFNRPLLEKAKELNKIIATDVHIIGDVEDPFNSDFMKYSDILFLSKRGIENYNYEDFLISLYERYHNKLIVLGEGRDGAMILDSTKRIIYHIDAITLREIVNTVGSRDALFSSFIHFYLKGIDSLEALKLAEIFTSYKLGSNGSAEGFLKEANVKTLRKTTSFATYEIKKF</sequence>
<dbReference type="Proteomes" id="UP000823613">
    <property type="component" value="Unassembled WGS sequence"/>
</dbReference>
<evidence type="ECO:0000256" key="1">
    <source>
        <dbReference type="ARBA" id="ARBA00022679"/>
    </source>
</evidence>
<dbReference type="GO" id="GO:0016301">
    <property type="term" value="F:kinase activity"/>
    <property type="evidence" value="ECO:0007669"/>
    <property type="project" value="UniProtKB-KW"/>
</dbReference>
<gene>
    <name evidence="4" type="ORF">IAC58_06080</name>
</gene>
<protein>
    <submittedName>
        <fullName evidence="4">Carbohydrate kinase family protein</fullName>
    </submittedName>
</protein>
<proteinExistence type="predicted"/>
<dbReference type="PANTHER" id="PTHR10584">
    <property type="entry name" value="SUGAR KINASE"/>
    <property type="match status" value="1"/>
</dbReference>
<dbReference type="InterPro" id="IPR029056">
    <property type="entry name" value="Ribokinase-like"/>
</dbReference>
<evidence type="ECO:0000313" key="4">
    <source>
        <dbReference type="EMBL" id="MBO8428090.1"/>
    </source>
</evidence>
<evidence type="ECO:0000259" key="3">
    <source>
        <dbReference type="Pfam" id="PF00294"/>
    </source>
</evidence>
<evidence type="ECO:0000256" key="2">
    <source>
        <dbReference type="ARBA" id="ARBA00022777"/>
    </source>
</evidence>
<comment type="caution">
    <text evidence="4">The sequence shown here is derived from an EMBL/GenBank/DDBJ whole genome shotgun (WGS) entry which is preliminary data.</text>
</comment>
<name>A0A9D9GUZ8_9BACL</name>
<dbReference type="Pfam" id="PF00294">
    <property type="entry name" value="PfkB"/>
    <property type="match status" value="1"/>
</dbReference>
<dbReference type="AlphaFoldDB" id="A0A9D9GUZ8"/>
<keyword evidence="2 4" id="KW-0418">Kinase</keyword>
<reference evidence="4" key="2">
    <citation type="journal article" date="2021" name="PeerJ">
        <title>Extensive microbial diversity within the chicken gut microbiome revealed by metagenomics and culture.</title>
        <authorList>
            <person name="Gilroy R."/>
            <person name="Ravi A."/>
            <person name="Getino M."/>
            <person name="Pursley I."/>
            <person name="Horton D.L."/>
            <person name="Alikhan N.F."/>
            <person name="Baker D."/>
            <person name="Gharbi K."/>
            <person name="Hall N."/>
            <person name="Watson M."/>
            <person name="Adriaenssens E.M."/>
            <person name="Foster-Nyarko E."/>
            <person name="Jarju S."/>
            <person name="Secka A."/>
            <person name="Antonio M."/>
            <person name="Oren A."/>
            <person name="Chaudhuri R.R."/>
            <person name="La Ragione R."/>
            <person name="Hildebrand F."/>
            <person name="Pallen M.J."/>
        </authorList>
    </citation>
    <scope>NUCLEOTIDE SEQUENCE</scope>
    <source>
        <strain evidence="4">11159</strain>
    </source>
</reference>
<reference evidence="4" key="1">
    <citation type="submission" date="2020-10" db="EMBL/GenBank/DDBJ databases">
        <authorList>
            <person name="Gilroy R."/>
        </authorList>
    </citation>
    <scope>NUCLEOTIDE SEQUENCE</scope>
    <source>
        <strain evidence="4">11159</strain>
    </source>
</reference>